<accession>A0A4P7UMJ8</accession>
<proteinExistence type="predicted"/>
<name>A0A4P7UMJ8_DESDE</name>
<dbReference type="InterPro" id="IPR025048">
    <property type="entry name" value="DUF3987"/>
</dbReference>
<evidence type="ECO:0000313" key="2">
    <source>
        <dbReference type="EMBL" id="QCC84732.1"/>
    </source>
</evidence>
<feature type="coiled-coil region" evidence="1">
    <location>
        <begin position="70"/>
        <end position="97"/>
    </location>
</feature>
<evidence type="ECO:0000256" key="1">
    <source>
        <dbReference type="SAM" id="Coils"/>
    </source>
</evidence>
<dbReference type="RefSeq" id="WP_136398961.1">
    <property type="nucleotide sequence ID" value="NZ_CP036295.1"/>
</dbReference>
<dbReference type="AlphaFoldDB" id="A0A4P7UMJ8"/>
<evidence type="ECO:0000313" key="3">
    <source>
        <dbReference type="Proteomes" id="UP000297065"/>
    </source>
</evidence>
<reference evidence="2 3" key="1">
    <citation type="submission" date="2019-02" db="EMBL/GenBank/DDBJ databases">
        <title>Complete Genome Sequence of Desulfovibrio desulfuricans IC1, a Sulfonate Utilizing Anaerobe.</title>
        <authorList>
            <person name="Day L.A."/>
            <person name="De Leon K.B."/>
            <person name="Wall J.D."/>
        </authorList>
    </citation>
    <scope>NUCLEOTIDE SEQUENCE [LARGE SCALE GENOMIC DNA]</scope>
    <source>
        <strain evidence="2 3">IC1</strain>
    </source>
</reference>
<organism evidence="2 3">
    <name type="scientific">Desulfovibrio desulfuricans</name>
    <dbReference type="NCBI Taxonomy" id="876"/>
    <lineage>
        <taxon>Bacteria</taxon>
        <taxon>Pseudomonadati</taxon>
        <taxon>Thermodesulfobacteriota</taxon>
        <taxon>Desulfovibrionia</taxon>
        <taxon>Desulfovibrionales</taxon>
        <taxon>Desulfovibrionaceae</taxon>
        <taxon>Desulfovibrio</taxon>
    </lineage>
</organism>
<dbReference type="EMBL" id="CP036295">
    <property type="protein sequence ID" value="QCC84732.1"/>
    <property type="molecule type" value="Genomic_DNA"/>
</dbReference>
<sequence>MSFDNLVDAAESNGGMASQAINLQRVIVNRKIEKSDHRLVNKPIFKGHPAGPSSLAKYIPPIELDASYNSDDLLQKLEKENRLVKALKESRKNSEERTRRLNIVRARQSLARYKIRPLLQPQFDSRVVRNLPVSLVNIAKCLAKNTGLDPLGICLAILGSVSIATWGRVSITLTPEWSEPAVDMLLHVSSSGTRKSSLASFLRMPFEQYCAQVNDGAEIRMRHQKRKLTLLKKAAEKRAHQKIVTVLNGEKE</sequence>
<dbReference type="Proteomes" id="UP000297065">
    <property type="component" value="Chromosome"/>
</dbReference>
<protein>
    <submittedName>
        <fullName evidence="2">DUF3987 domain-containing protein</fullName>
    </submittedName>
</protein>
<dbReference type="Pfam" id="PF13148">
    <property type="entry name" value="DUF3987"/>
    <property type="match status" value="1"/>
</dbReference>
<gene>
    <name evidence="2" type="ORF">DDIC_02325</name>
</gene>
<keyword evidence="1" id="KW-0175">Coiled coil</keyword>